<comment type="caution">
    <text evidence="2">The sequence shown here is derived from an EMBL/GenBank/DDBJ whole genome shotgun (WGS) entry which is preliminary data.</text>
</comment>
<evidence type="ECO:0000256" key="1">
    <source>
        <dbReference type="SAM" id="MobiDB-lite"/>
    </source>
</evidence>
<accession>A0A176YTH8</accession>
<reference evidence="2 3" key="1">
    <citation type="submission" date="2016-03" db="EMBL/GenBank/DDBJ databases">
        <title>Draft Genome Sequence of the Strain BR 10245 (Bradyrhizobium sp.) isolated from nodules of Centrolobium paraense.</title>
        <authorList>
            <person name="Simoes-Araujo J.L.Sr."/>
            <person name="Barauna A.C."/>
            <person name="Silva K."/>
            <person name="Zilli J.E."/>
        </authorList>
    </citation>
    <scope>NUCLEOTIDE SEQUENCE [LARGE SCALE GENOMIC DNA]</scope>
    <source>
        <strain evidence="2 3">BR 10245</strain>
    </source>
</reference>
<dbReference type="EMBL" id="LUUB01000054">
    <property type="protein sequence ID" value="OAF10029.1"/>
    <property type="molecule type" value="Genomic_DNA"/>
</dbReference>
<feature type="compositionally biased region" description="Basic and acidic residues" evidence="1">
    <location>
        <begin position="42"/>
        <end position="51"/>
    </location>
</feature>
<dbReference type="Proteomes" id="UP000076959">
    <property type="component" value="Unassembled WGS sequence"/>
</dbReference>
<keyword evidence="3" id="KW-1185">Reference proteome</keyword>
<feature type="region of interest" description="Disordered" evidence="1">
    <location>
        <begin position="42"/>
        <end position="61"/>
    </location>
</feature>
<evidence type="ECO:0000313" key="3">
    <source>
        <dbReference type="Proteomes" id="UP000076959"/>
    </source>
</evidence>
<protein>
    <submittedName>
        <fullName evidence="2">Uncharacterized protein</fullName>
    </submittedName>
</protein>
<gene>
    <name evidence="2" type="ORF">AYJ54_12680</name>
</gene>
<name>A0A176YTH8_9BRAD</name>
<dbReference type="AlphaFoldDB" id="A0A176YTH8"/>
<feature type="compositionally biased region" description="Polar residues" evidence="1">
    <location>
        <begin position="52"/>
        <end position="61"/>
    </location>
</feature>
<proteinExistence type="predicted"/>
<sequence>MIYSPNSALDARILNNSRELVREALALLRGSDHLVSPLRLREELTRRESPHNEGQPSGHNA</sequence>
<organism evidence="2 3">
    <name type="scientific">Bradyrhizobium centrolobii</name>
    <dbReference type="NCBI Taxonomy" id="1505087"/>
    <lineage>
        <taxon>Bacteria</taxon>
        <taxon>Pseudomonadati</taxon>
        <taxon>Pseudomonadota</taxon>
        <taxon>Alphaproteobacteria</taxon>
        <taxon>Hyphomicrobiales</taxon>
        <taxon>Nitrobacteraceae</taxon>
        <taxon>Bradyrhizobium</taxon>
    </lineage>
</organism>
<dbReference type="RefSeq" id="WP_063700352.1">
    <property type="nucleotide sequence ID" value="NZ_LUUB01000054.1"/>
</dbReference>
<evidence type="ECO:0000313" key="2">
    <source>
        <dbReference type="EMBL" id="OAF10029.1"/>
    </source>
</evidence>